<dbReference type="GO" id="GO:0005886">
    <property type="term" value="C:plasma membrane"/>
    <property type="evidence" value="ECO:0007669"/>
    <property type="project" value="UniProtKB-SubCell"/>
</dbReference>
<evidence type="ECO:0000256" key="3">
    <source>
        <dbReference type="ARBA" id="ARBA00021907"/>
    </source>
</evidence>
<evidence type="ECO:0000256" key="11">
    <source>
        <dbReference type="SAM" id="Phobius"/>
    </source>
</evidence>
<dbReference type="InterPro" id="IPR040690">
    <property type="entry name" value="FtsX_ECD"/>
</dbReference>
<dbReference type="InterPro" id="IPR058204">
    <property type="entry name" value="FtsX_firmicutes-type"/>
</dbReference>
<gene>
    <name evidence="14" type="primary">ftsX</name>
    <name evidence="14" type="ORF">BN988_01753</name>
</gene>
<evidence type="ECO:0000256" key="9">
    <source>
        <dbReference type="ARBA" id="ARBA00023306"/>
    </source>
</evidence>
<evidence type="ECO:0000256" key="7">
    <source>
        <dbReference type="ARBA" id="ARBA00022989"/>
    </source>
</evidence>
<dbReference type="AlphaFoldDB" id="W9ACM5"/>
<evidence type="ECO:0000256" key="1">
    <source>
        <dbReference type="ARBA" id="ARBA00004651"/>
    </source>
</evidence>
<evidence type="ECO:0000259" key="12">
    <source>
        <dbReference type="Pfam" id="PF02687"/>
    </source>
</evidence>
<dbReference type="InterPro" id="IPR004513">
    <property type="entry name" value="FtsX"/>
</dbReference>
<name>W9ACM5_9BACI</name>
<dbReference type="Pfam" id="PF02687">
    <property type="entry name" value="FtsX"/>
    <property type="match status" value="1"/>
</dbReference>
<evidence type="ECO:0000256" key="4">
    <source>
        <dbReference type="ARBA" id="ARBA00022475"/>
    </source>
</evidence>
<accession>W9ACM5</accession>
<keyword evidence="8 10" id="KW-0472">Membrane</keyword>
<comment type="function">
    <text evidence="10">Part of the ABC transporter FtsEX involved in asymmetric cellular division facilitating the initiation of sporulation.</text>
</comment>
<evidence type="ECO:0000256" key="8">
    <source>
        <dbReference type="ARBA" id="ARBA00023136"/>
    </source>
</evidence>
<dbReference type="Proteomes" id="UP000028863">
    <property type="component" value="Unassembled WGS sequence"/>
</dbReference>
<keyword evidence="4 10" id="KW-1003">Cell membrane</keyword>
<evidence type="ECO:0000313" key="15">
    <source>
        <dbReference type="Proteomes" id="UP000028863"/>
    </source>
</evidence>
<reference evidence="14" key="1">
    <citation type="submission" date="2014-03" db="EMBL/GenBank/DDBJ databases">
        <title>Draft genome sequencing of Oceanobacillus picturae strain S1 isolated from human gut.</title>
        <authorList>
            <person name="Croce O."/>
            <person name="Lagier J.C."/>
            <person name="Raoult D."/>
        </authorList>
    </citation>
    <scope>NUCLEOTIDE SEQUENCE [LARGE SCALE GENOMIC DNA]</scope>
    <source>
        <strain evidence="14">S1</strain>
    </source>
</reference>
<dbReference type="PANTHER" id="PTHR47755">
    <property type="entry name" value="CELL DIVISION PROTEIN FTSX"/>
    <property type="match status" value="1"/>
</dbReference>
<dbReference type="NCBIfam" id="NF038347">
    <property type="entry name" value="FtsX_Gpos"/>
    <property type="match status" value="1"/>
</dbReference>
<comment type="caution">
    <text evidence="14">The sequence shown here is derived from an EMBL/GenBank/DDBJ whole genome shotgun (WGS) entry which is preliminary data.</text>
</comment>
<dbReference type="Pfam" id="PF18075">
    <property type="entry name" value="FtsX_ECD"/>
    <property type="match status" value="1"/>
</dbReference>
<protein>
    <recommendedName>
        <fullName evidence="3 10">Cell division protein FtsX</fullName>
    </recommendedName>
</protein>
<feature type="transmembrane region" description="Helical" evidence="11">
    <location>
        <begin position="236"/>
        <end position="258"/>
    </location>
</feature>
<dbReference type="PANTHER" id="PTHR47755:SF1">
    <property type="entry name" value="CELL DIVISION PROTEIN FTSX"/>
    <property type="match status" value="1"/>
</dbReference>
<evidence type="ECO:0000259" key="13">
    <source>
        <dbReference type="Pfam" id="PF18075"/>
    </source>
</evidence>
<dbReference type="GO" id="GO:0051301">
    <property type="term" value="P:cell division"/>
    <property type="evidence" value="ECO:0007669"/>
    <property type="project" value="UniProtKB-KW"/>
</dbReference>
<dbReference type="InterPro" id="IPR003838">
    <property type="entry name" value="ABC3_permease_C"/>
</dbReference>
<comment type="subcellular location">
    <subcellularLocation>
        <location evidence="1">Cell membrane</location>
        <topology evidence="1">Multi-pass membrane protein</topology>
    </subcellularLocation>
</comment>
<feature type="transmembrane region" description="Helical" evidence="11">
    <location>
        <begin position="278"/>
        <end position="299"/>
    </location>
</feature>
<proteinExistence type="inferred from homology"/>
<reference evidence="14" key="2">
    <citation type="submission" date="2014-03" db="EMBL/GenBank/DDBJ databases">
        <authorList>
            <person name="Urmite Genomes"/>
        </authorList>
    </citation>
    <scope>NUCLEOTIDE SEQUENCE</scope>
    <source>
        <strain evidence="14">S1</strain>
    </source>
</reference>
<sequence length="308" mass="34283">MHEMNTEVTTAMKFKTIMRHLREGFKNIARNGWMTVASVGAVTTTLILVGAFLALMLNLNQMADNIEEDVEISTLIDLTLNEEEITELGNEIEQINGVQTVVFSSKDDELANLIESMGDEGRSWELFEQDNPLNHVYVVKTADPEDTIDVANQISNLDGVQEVSYGKGVVERLFTFTEYARNIGLALIIGLVFTAIFLISNTIKITIMARSREIGIMKLVGATNGFIRWPFIIEGLMLGILGSIIPIGVILTGYYYLANNVSERISYSFVEILPFNPFAWQLSLIILGIGAFIGIWGSVMSVRKFLKV</sequence>
<evidence type="ECO:0000256" key="10">
    <source>
        <dbReference type="PIRNR" id="PIRNR003097"/>
    </source>
</evidence>
<keyword evidence="5 10" id="KW-0132">Cell division</keyword>
<keyword evidence="15" id="KW-1185">Reference proteome</keyword>
<evidence type="ECO:0000256" key="2">
    <source>
        <dbReference type="ARBA" id="ARBA00007379"/>
    </source>
</evidence>
<organism evidence="14 15">
    <name type="scientific">Oceanobacillus picturae</name>
    <dbReference type="NCBI Taxonomy" id="171693"/>
    <lineage>
        <taxon>Bacteria</taxon>
        <taxon>Bacillati</taxon>
        <taxon>Bacillota</taxon>
        <taxon>Bacilli</taxon>
        <taxon>Bacillales</taxon>
        <taxon>Bacillaceae</taxon>
        <taxon>Oceanobacillus</taxon>
    </lineage>
</organism>
<dbReference type="Gene3D" id="3.30.70.3040">
    <property type="match status" value="1"/>
</dbReference>
<evidence type="ECO:0000256" key="6">
    <source>
        <dbReference type="ARBA" id="ARBA00022692"/>
    </source>
</evidence>
<feature type="domain" description="ABC3 transporter permease C-terminal" evidence="12">
    <location>
        <begin position="187"/>
        <end position="307"/>
    </location>
</feature>
<dbReference type="eggNOG" id="COG2177">
    <property type="taxonomic scope" value="Bacteria"/>
</dbReference>
<keyword evidence="9 10" id="KW-0131">Cell cycle</keyword>
<dbReference type="STRING" id="171693.BN988_01753"/>
<keyword evidence="7 11" id="KW-1133">Transmembrane helix</keyword>
<keyword evidence="6 11" id="KW-0812">Transmembrane</keyword>
<dbReference type="PIRSF" id="PIRSF003097">
    <property type="entry name" value="FtsX"/>
    <property type="match status" value="1"/>
</dbReference>
<feature type="transmembrane region" description="Helical" evidence="11">
    <location>
        <begin position="183"/>
        <end position="203"/>
    </location>
</feature>
<comment type="similarity">
    <text evidence="2 10">Belongs to the ABC-4 integral membrane protein family. FtsX subfamily.</text>
</comment>
<feature type="transmembrane region" description="Helical" evidence="11">
    <location>
        <begin position="32"/>
        <end position="57"/>
    </location>
</feature>
<evidence type="ECO:0000313" key="14">
    <source>
        <dbReference type="EMBL" id="CDO03248.1"/>
    </source>
</evidence>
<evidence type="ECO:0000256" key="5">
    <source>
        <dbReference type="ARBA" id="ARBA00022618"/>
    </source>
</evidence>
<dbReference type="EMBL" id="CCAX010000001">
    <property type="protein sequence ID" value="CDO03248.1"/>
    <property type="molecule type" value="Genomic_DNA"/>
</dbReference>
<feature type="domain" description="FtsX extracellular" evidence="13">
    <location>
        <begin position="70"/>
        <end position="163"/>
    </location>
</feature>